<keyword evidence="3" id="KW-1185">Reference proteome</keyword>
<evidence type="ECO:0000313" key="3">
    <source>
        <dbReference type="Proteomes" id="UP000233551"/>
    </source>
</evidence>
<proteinExistence type="predicted"/>
<name>A0A2I0I4E0_PUNGR</name>
<feature type="compositionally biased region" description="Polar residues" evidence="1">
    <location>
        <begin position="277"/>
        <end position="288"/>
    </location>
</feature>
<feature type="region of interest" description="Disordered" evidence="1">
    <location>
        <begin position="248"/>
        <end position="295"/>
    </location>
</feature>
<comment type="caution">
    <text evidence="2">The sequence shown here is derived from an EMBL/GenBank/DDBJ whole genome shotgun (WGS) entry which is preliminary data.</text>
</comment>
<evidence type="ECO:0000256" key="1">
    <source>
        <dbReference type="SAM" id="MobiDB-lite"/>
    </source>
</evidence>
<gene>
    <name evidence="2" type="ORF">CRG98_040746</name>
</gene>
<reference evidence="2 3" key="1">
    <citation type="submission" date="2017-11" db="EMBL/GenBank/DDBJ databases">
        <title>De-novo sequencing of pomegranate (Punica granatum L.) genome.</title>
        <authorList>
            <person name="Akparov Z."/>
            <person name="Amiraslanov A."/>
            <person name="Hajiyeva S."/>
            <person name="Abbasov M."/>
            <person name="Kaur K."/>
            <person name="Hamwieh A."/>
            <person name="Solovyev V."/>
            <person name="Salamov A."/>
            <person name="Braich B."/>
            <person name="Kosarev P."/>
            <person name="Mahmoud A."/>
            <person name="Hajiyev E."/>
            <person name="Babayeva S."/>
            <person name="Izzatullayeva V."/>
            <person name="Mammadov A."/>
            <person name="Mammadov A."/>
            <person name="Sharifova S."/>
            <person name="Ojaghi J."/>
            <person name="Eynullazada K."/>
            <person name="Bayramov B."/>
            <person name="Abdulazimova A."/>
            <person name="Shahmuradov I."/>
        </authorList>
    </citation>
    <scope>NUCLEOTIDE SEQUENCE [LARGE SCALE GENOMIC DNA]</scope>
    <source>
        <strain evidence="3">cv. AG2017</strain>
        <tissue evidence="2">Leaf</tissue>
    </source>
</reference>
<dbReference type="Proteomes" id="UP000233551">
    <property type="component" value="Unassembled WGS sequence"/>
</dbReference>
<sequence>MPTRDIMLPNQFATIQSRLAILLGLCDEEVRRELENGWEHSVRTAWLVNFIHIRILRAIGESYQHDDCHGFLILIFRTILFPVLVEPHRRGTCPSHSPSDLAHCTHQAVLLIHPFFYIIDERLLIARLLHVFQPSDCDYTDWKQFMEELTPTQFLWAARWNPNSPKSIGCRSVIELPLISHLGSFYEFGKLDACGVRVSFRSFTSRSIPLTRSELSQQPQHTWLYSIHRDSHLFVGLARHRFRGHRRQTFQRQGAPPKEPCARSCSPSGKSEIDSAESLSRHIQSSPIRENCRES</sequence>
<organism evidence="2 3">
    <name type="scientific">Punica granatum</name>
    <name type="common">Pomegranate</name>
    <dbReference type="NCBI Taxonomy" id="22663"/>
    <lineage>
        <taxon>Eukaryota</taxon>
        <taxon>Viridiplantae</taxon>
        <taxon>Streptophyta</taxon>
        <taxon>Embryophyta</taxon>
        <taxon>Tracheophyta</taxon>
        <taxon>Spermatophyta</taxon>
        <taxon>Magnoliopsida</taxon>
        <taxon>eudicotyledons</taxon>
        <taxon>Gunneridae</taxon>
        <taxon>Pentapetalae</taxon>
        <taxon>rosids</taxon>
        <taxon>malvids</taxon>
        <taxon>Myrtales</taxon>
        <taxon>Lythraceae</taxon>
        <taxon>Punica</taxon>
    </lineage>
</organism>
<protein>
    <submittedName>
        <fullName evidence="2">Uncharacterized protein</fullName>
    </submittedName>
</protein>
<accession>A0A2I0I4E0</accession>
<dbReference type="AlphaFoldDB" id="A0A2I0I4E0"/>
<dbReference type="EMBL" id="PGOL01003978">
    <property type="protein sequence ID" value="PKI38875.1"/>
    <property type="molecule type" value="Genomic_DNA"/>
</dbReference>
<evidence type="ECO:0000313" key="2">
    <source>
        <dbReference type="EMBL" id="PKI38875.1"/>
    </source>
</evidence>